<protein>
    <submittedName>
        <fullName evidence="3">YciI family protein</fullName>
    </submittedName>
</protein>
<comment type="similarity">
    <text evidence="1">Belongs to the YciI family.</text>
</comment>
<dbReference type="PANTHER" id="PTHR37828">
    <property type="entry name" value="GSR2449 PROTEIN"/>
    <property type="match status" value="1"/>
</dbReference>
<feature type="domain" description="YCII-related" evidence="2">
    <location>
        <begin position="11"/>
        <end position="85"/>
    </location>
</feature>
<dbReference type="Pfam" id="PF03795">
    <property type="entry name" value="YCII"/>
    <property type="match status" value="1"/>
</dbReference>
<proteinExistence type="inferred from homology"/>
<reference evidence="3" key="1">
    <citation type="submission" date="2022-12" db="EMBL/GenBank/DDBJ databases">
        <authorList>
            <person name="Krivoruchko A.V."/>
            <person name="Elkin A."/>
        </authorList>
    </citation>
    <scope>NUCLEOTIDE SEQUENCE</scope>
    <source>
        <strain evidence="3">IEGM 1391</strain>
    </source>
</reference>
<organism evidence="3 4">
    <name type="scientific">Rhodococcus ruber</name>
    <dbReference type="NCBI Taxonomy" id="1830"/>
    <lineage>
        <taxon>Bacteria</taxon>
        <taxon>Bacillati</taxon>
        <taxon>Actinomycetota</taxon>
        <taxon>Actinomycetes</taxon>
        <taxon>Mycobacteriales</taxon>
        <taxon>Nocardiaceae</taxon>
        <taxon>Rhodococcus</taxon>
    </lineage>
</organism>
<dbReference type="PANTHER" id="PTHR37828:SF1">
    <property type="entry name" value="YCII-RELATED DOMAIN-CONTAINING PROTEIN"/>
    <property type="match status" value="1"/>
</dbReference>
<dbReference type="SUPFAM" id="SSF54909">
    <property type="entry name" value="Dimeric alpha+beta barrel"/>
    <property type="match status" value="1"/>
</dbReference>
<dbReference type="Proteomes" id="UP001081071">
    <property type="component" value="Unassembled WGS sequence"/>
</dbReference>
<accession>A0ABT4MLB3</accession>
<dbReference type="InterPro" id="IPR011008">
    <property type="entry name" value="Dimeric_a/b-barrel"/>
</dbReference>
<dbReference type="InterPro" id="IPR005545">
    <property type="entry name" value="YCII"/>
</dbReference>
<evidence type="ECO:0000259" key="2">
    <source>
        <dbReference type="Pfam" id="PF03795"/>
    </source>
</evidence>
<evidence type="ECO:0000256" key="1">
    <source>
        <dbReference type="ARBA" id="ARBA00007689"/>
    </source>
</evidence>
<dbReference type="Gene3D" id="3.30.70.1060">
    <property type="entry name" value="Dimeric alpha+beta barrel"/>
    <property type="match status" value="1"/>
</dbReference>
<comment type="caution">
    <text evidence="3">The sequence shown here is derived from an EMBL/GenBank/DDBJ whole genome shotgun (WGS) entry which is preliminary data.</text>
</comment>
<name>A0ABT4MLB3_9NOCA</name>
<keyword evidence="4" id="KW-1185">Reference proteome</keyword>
<evidence type="ECO:0000313" key="4">
    <source>
        <dbReference type="Proteomes" id="UP001081071"/>
    </source>
</evidence>
<dbReference type="RefSeq" id="WP_269608230.1">
    <property type="nucleotide sequence ID" value="NZ_JAPWIJ010000014.1"/>
</dbReference>
<gene>
    <name evidence="3" type="ORF">O4220_24880</name>
</gene>
<dbReference type="EMBL" id="JAPWIJ010000014">
    <property type="protein sequence ID" value="MCZ4521767.1"/>
    <property type="molecule type" value="Genomic_DNA"/>
</dbReference>
<evidence type="ECO:0000313" key="3">
    <source>
        <dbReference type="EMBL" id="MCZ4521767.1"/>
    </source>
</evidence>
<sequence>MPHFIVQYAFSPSSGPGRDIHRADHRAWLQNLADQGRLHVGGAYPDGTGAMVIVEADDPDEVRACFDGDPFVAAGLVEALSIVEWVPAMGKVGVG</sequence>